<evidence type="ECO:0000256" key="1">
    <source>
        <dbReference type="ARBA" id="ARBA00022847"/>
    </source>
</evidence>
<comment type="caution">
    <text evidence="3">The sequence shown here is derived from an EMBL/GenBank/DDBJ whole genome shotgun (WGS) entry which is preliminary data.</text>
</comment>
<feature type="transmembrane region" description="Helical" evidence="2">
    <location>
        <begin position="14"/>
        <end position="36"/>
    </location>
</feature>
<dbReference type="Gene3D" id="1.20.1250.20">
    <property type="entry name" value="MFS general substrate transporter like domains"/>
    <property type="match status" value="2"/>
</dbReference>
<dbReference type="PANTHER" id="PTHR11328">
    <property type="entry name" value="MAJOR FACILITATOR SUPERFAMILY DOMAIN-CONTAINING PROTEIN"/>
    <property type="match status" value="1"/>
</dbReference>
<evidence type="ECO:0000256" key="2">
    <source>
        <dbReference type="SAM" id="Phobius"/>
    </source>
</evidence>
<feature type="transmembrane region" description="Helical" evidence="2">
    <location>
        <begin position="89"/>
        <end position="120"/>
    </location>
</feature>
<dbReference type="InterPro" id="IPR036259">
    <property type="entry name" value="MFS_trans_sf"/>
</dbReference>
<keyword evidence="4" id="KW-1185">Reference proteome</keyword>
<feature type="transmembrane region" description="Helical" evidence="2">
    <location>
        <begin position="182"/>
        <end position="206"/>
    </location>
</feature>
<evidence type="ECO:0000313" key="3">
    <source>
        <dbReference type="EMBL" id="MPW25851.1"/>
    </source>
</evidence>
<dbReference type="SUPFAM" id="SSF103473">
    <property type="entry name" value="MFS general substrate transporter"/>
    <property type="match status" value="1"/>
</dbReference>
<feature type="transmembrane region" description="Helical" evidence="2">
    <location>
        <begin position="156"/>
        <end position="176"/>
    </location>
</feature>
<feature type="transmembrane region" description="Helical" evidence="2">
    <location>
        <begin position="271"/>
        <end position="291"/>
    </location>
</feature>
<feature type="transmembrane region" description="Helical" evidence="2">
    <location>
        <begin position="239"/>
        <end position="265"/>
    </location>
</feature>
<sequence>MEREKLTNSEVNKFGSYGFTLMLGIMVPMMYITLFMTEHLGMSAALMGTILLVARIIDFFIGLTAGGVIERTKMKSGKYRSWFKILRWVVLVGIIMQFLNTTALPMAARVIIVFVGYLGLHGSMDYLAPAQFGVISMIAGPSFEDRNRLSFRNAQFSAIGAIVISAAALPAVDLITPIVGPTYAFSIVATTGAIIFFIGATLIINVSKPYDQGQLKNAPGMPVVTLGDMVKSVFTNGQLLILLLGQILFQTAGQVVMAIMAFYFMFVLGNLTLMALAMTITGIFGFVGSLIGPKVGTKLGKKTAMVVGMLTYAVMCFGIAFFGANSFAIYIILACAYTVGMYFFMSFGQLYFLDCGEYGYWKTNKDNRAVALAMGNMPIKIGMALGGALGAYGLALIGYTPGMIPTAEFATKFMYLFGGLPGVLALIAAGILFFGYKLKDSDCERYAKENEAKLKTSKAITTE</sequence>
<feature type="transmembrane region" description="Helical" evidence="2">
    <location>
        <begin position="381"/>
        <end position="401"/>
    </location>
</feature>
<protein>
    <recommendedName>
        <fullName evidence="5">MFS transporter</fullName>
    </recommendedName>
</protein>
<feature type="transmembrane region" description="Helical" evidence="2">
    <location>
        <begin position="413"/>
        <end position="436"/>
    </location>
</feature>
<proteinExistence type="predicted"/>
<feature type="transmembrane region" description="Helical" evidence="2">
    <location>
        <begin position="126"/>
        <end position="144"/>
    </location>
</feature>
<keyword evidence="2" id="KW-0812">Transmembrane</keyword>
<keyword evidence="2" id="KW-1133">Transmembrane helix</keyword>
<dbReference type="Proteomes" id="UP000440004">
    <property type="component" value="Unassembled WGS sequence"/>
</dbReference>
<dbReference type="Pfam" id="PF13347">
    <property type="entry name" value="MFS_2"/>
    <property type="match status" value="1"/>
</dbReference>
<dbReference type="InterPro" id="IPR039672">
    <property type="entry name" value="MFS_2"/>
</dbReference>
<organism evidence="3 4">
    <name type="scientific">Alkalibaculum sporogenes</name>
    <dbReference type="NCBI Taxonomy" id="2655001"/>
    <lineage>
        <taxon>Bacteria</taxon>
        <taxon>Bacillati</taxon>
        <taxon>Bacillota</taxon>
        <taxon>Clostridia</taxon>
        <taxon>Eubacteriales</taxon>
        <taxon>Eubacteriaceae</taxon>
        <taxon>Alkalibaculum</taxon>
    </lineage>
</organism>
<dbReference type="RefSeq" id="WP_152803721.1">
    <property type="nucleotide sequence ID" value="NZ_WHNX01000011.1"/>
</dbReference>
<keyword evidence="1" id="KW-0813">Transport</keyword>
<feature type="transmembrane region" description="Helical" evidence="2">
    <location>
        <begin position="328"/>
        <end position="353"/>
    </location>
</feature>
<gene>
    <name evidence="3" type="ORF">GC105_08615</name>
</gene>
<dbReference type="GO" id="GO:0015293">
    <property type="term" value="F:symporter activity"/>
    <property type="evidence" value="ECO:0007669"/>
    <property type="project" value="UniProtKB-KW"/>
</dbReference>
<evidence type="ECO:0008006" key="5">
    <source>
        <dbReference type="Google" id="ProtNLM"/>
    </source>
</evidence>
<accession>A0A6A7K963</accession>
<dbReference type="GO" id="GO:0005886">
    <property type="term" value="C:plasma membrane"/>
    <property type="evidence" value="ECO:0007669"/>
    <property type="project" value="TreeGrafter"/>
</dbReference>
<dbReference type="EMBL" id="WHNX01000011">
    <property type="protein sequence ID" value="MPW25851.1"/>
    <property type="molecule type" value="Genomic_DNA"/>
</dbReference>
<keyword evidence="2" id="KW-0472">Membrane</keyword>
<feature type="transmembrane region" description="Helical" evidence="2">
    <location>
        <begin position="303"/>
        <end position="322"/>
    </location>
</feature>
<reference evidence="3 4" key="1">
    <citation type="submission" date="2019-10" db="EMBL/GenBank/DDBJ databases">
        <title>Alkalibaculum tamaniensis sp.nov., a new alkaliphilic acetogen, isolated on methoxylated aromatics from a mud volcano.</title>
        <authorList>
            <person name="Khomyakova M.A."/>
            <person name="Merkel A.Y."/>
            <person name="Bonch-Osmolovskaya E.A."/>
            <person name="Slobodkin A.I."/>
        </authorList>
    </citation>
    <scope>NUCLEOTIDE SEQUENCE [LARGE SCALE GENOMIC DNA]</scope>
    <source>
        <strain evidence="3 4">M08DMB</strain>
    </source>
</reference>
<keyword evidence="1" id="KW-0769">Symport</keyword>
<evidence type="ECO:0000313" key="4">
    <source>
        <dbReference type="Proteomes" id="UP000440004"/>
    </source>
</evidence>
<dbReference type="PANTHER" id="PTHR11328:SF36">
    <property type="entry name" value="MELIBIOSE PERMEASE"/>
    <property type="match status" value="1"/>
</dbReference>
<dbReference type="GO" id="GO:0008643">
    <property type="term" value="P:carbohydrate transport"/>
    <property type="evidence" value="ECO:0007669"/>
    <property type="project" value="InterPro"/>
</dbReference>
<dbReference type="AlphaFoldDB" id="A0A6A7K963"/>
<feature type="transmembrane region" description="Helical" evidence="2">
    <location>
        <begin position="42"/>
        <end position="69"/>
    </location>
</feature>
<name>A0A6A7K963_9FIRM</name>